<dbReference type="Pfam" id="PF13545">
    <property type="entry name" value="HTH_Crp_2"/>
    <property type="match status" value="1"/>
</dbReference>
<dbReference type="SUPFAM" id="SSF46785">
    <property type="entry name" value="Winged helix' DNA-binding domain"/>
    <property type="match status" value="1"/>
</dbReference>
<dbReference type="InterPro" id="IPR036388">
    <property type="entry name" value="WH-like_DNA-bd_sf"/>
</dbReference>
<comment type="caution">
    <text evidence="6">The sequence shown here is derived from an EMBL/GenBank/DDBJ whole genome shotgun (WGS) entry which is preliminary data.</text>
</comment>
<dbReference type="PANTHER" id="PTHR24567">
    <property type="entry name" value="CRP FAMILY TRANSCRIPTIONAL REGULATORY PROTEIN"/>
    <property type="match status" value="1"/>
</dbReference>
<evidence type="ECO:0000259" key="4">
    <source>
        <dbReference type="PROSITE" id="PS50042"/>
    </source>
</evidence>
<dbReference type="Gene3D" id="1.10.10.10">
    <property type="entry name" value="Winged helix-like DNA-binding domain superfamily/Winged helix DNA-binding domain"/>
    <property type="match status" value="1"/>
</dbReference>
<dbReference type="InterPro" id="IPR000595">
    <property type="entry name" value="cNMP-bd_dom"/>
</dbReference>
<name>A0ABP3PSA7_9PROT</name>
<dbReference type="Pfam" id="PF00027">
    <property type="entry name" value="cNMP_binding"/>
    <property type="match status" value="1"/>
</dbReference>
<evidence type="ECO:0000313" key="6">
    <source>
        <dbReference type="EMBL" id="GAA0574156.1"/>
    </source>
</evidence>
<accession>A0ABP3PSA7</accession>
<feature type="domain" description="Cyclic nucleotide-binding" evidence="4">
    <location>
        <begin position="47"/>
        <end position="97"/>
    </location>
</feature>
<feature type="domain" description="HTH crp-type" evidence="5">
    <location>
        <begin position="159"/>
        <end position="231"/>
    </location>
</feature>
<organism evidence="6 7">
    <name type="scientific">Rhizomicrobium electricum</name>
    <dbReference type="NCBI Taxonomy" id="480070"/>
    <lineage>
        <taxon>Bacteria</taxon>
        <taxon>Pseudomonadati</taxon>
        <taxon>Pseudomonadota</taxon>
        <taxon>Alphaproteobacteria</taxon>
        <taxon>Micropepsales</taxon>
        <taxon>Micropepsaceae</taxon>
        <taxon>Rhizomicrobium</taxon>
    </lineage>
</organism>
<dbReference type="InterPro" id="IPR050397">
    <property type="entry name" value="Env_Response_Regulators"/>
</dbReference>
<reference evidence="7" key="1">
    <citation type="journal article" date="2019" name="Int. J. Syst. Evol. Microbiol.">
        <title>The Global Catalogue of Microorganisms (GCM) 10K type strain sequencing project: providing services to taxonomists for standard genome sequencing and annotation.</title>
        <authorList>
            <consortium name="The Broad Institute Genomics Platform"/>
            <consortium name="The Broad Institute Genome Sequencing Center for Infectious Disease"/>
            <person name="Wu L."/>
            <person name="Ma J."/>
        </authorList>
    </citation>
    <scope>NUCLEOTIDE SEQUENCE [LARGE SCALE GENOMIC DNA]</scope>
    <source>
        <strain evidence="7">JCM 15089</strain>
    </source>
</reference>
<evidence type="ECO:0000313" key="7">
    <source>
        <dbReference type="Proteomes" id="UP001499951"/>
    </source>
</evidence>
<dbReference type="SMART" id="SM00100">
    <property type="entry name" value="cNMP"/>
    <property type="match status" value="1"/>
</dbReference>
<dbReference type="SMART" id="SM00419">
    <property type="entry name" value="HTH_CRP"/>
    <property type="match status" value="1"/>
</dbReference>
<keyword evidence="1" id="KW-0805">Transcription regulation</keyword>
<evidence type="ECO:0000256" key="2">
    <source>
        <dbReference type="ARBA" id="ARBA00023125"/>
    </source>
</evidence>
<dbReference type="CDD" id="cd00092">
    <property type="entry name" value="HTH_CRP"/>
    <property type="match status" value="1"/>
</dbReference>
<proteinExistence type="predicted"/>
<evidence type="ECO:0000259" key="5">
    <source>
        <dbReference type="PROSITE" id="PS51063"/>
    </source>
</evidence>
<dbReference type="Gene3D" id="2.60.120.10">
    <property type="entry name" value="Jelly Rolls"/>
    <property type="match status" value="1"/>
</dbReference>
<dbReference type="PRINTS" id="PR00034">
    <property type="entry name" value="HTHCRP"/>
</dbReference>
<protein>
    <submittedName>
        <fullName evidence="6">Transcriptional regulator FixK</fullName>
    </submittedName>
</protein>
<dbReference type="InterPro" id="IPR018490">
    <property type="entry name" value="cNMP-bd_dom_sf"/>
</dbReference>
<dbReference type="PANTHER" id="PTHR24567:SF75">
    <property type="entry name" value="FUMARATE AND NITRATE REDUCTION REGULATORY PROTEIN"/>
    <property type="match status" value="1"/>
</dbReference>
<dbReference type="InterPro" id="IPR014710">
    <property type="entry name" value="RmlC-like_jellyroll"/>
</dbReference>
<gene>
    <name evidence="6" type="primary">fixK_1</name>
    <name evidence="6" type="ORF">GCM10008942_23590</name>
</gene>
<dbReference type="CDD" id="cd00038">
    <property type="entry name" value="CAP_ED"/>
    <property type="match status" value="1"/>
</dbReference>
<keyword evidence="2" id="KW-0238">DNA-binding</keyword>
<evidence type="ECO:0000256" key="1">
    <source>
        <dbReference type="ARBA" id="ARBA00023015"/>
    </source>
</evidence>
<dbReference type="Proteomes" id="UP001499951">
    <property type="component" value="Unassembled WGS sequence"/>
</dbReference>
<dbReference type="InterPro" id="IPR036390">
    <property type="entry name" value="WH_DNA-bd_sf"/>
</dbReference>
<dbReference type="EMBL" id="BAAADD010000006">
    <property type="protein sequence ID" value="GAA0574156.1"/>
    <property type="molecule type" value="Genomic_DNA"/>
</dbReference>
<dbReference type="PROSITE" id="PS51063">
    <property type="entry name" value="HTH_CRP_2"/>
    <property type="match status" value="1"/>
</dbReference>
<dbReference type="PROSITE" id="PS50042">
    <property type="entry name" value="CNMP_BINDING_3"/>
    <property type="match status" value="1"/>
</dbReference>
<dbReference type="RefSeq" id="WP_166935873.1">
    <property type="nucleotide sequence ID" value="NZ_BAAADD010000006.1"/>
</dbReference>
<dbReference type="SUPFAM" id="SSF51206">
    <property type="entry name" value="cAMP-binding domain-like"/>
    <property type="match status" value="1"/>
</dbReference>
<keyword evidence="3" id="KW-0804">Transcription</keyword>
<sequence>MQRRLAESAIDTPGDSAKPAACEHGCRFFADTGCISKSDMEAHGVTVHFARNETIYAKGDEARFSYRVVEGAVRLSRIFADGRRQIVNFFLPDESFGIELAHDYSATAEAVGDVVALRCPRLCISALTEGDPDISQKRLAMFSKSLAAAERHVAMLGHQSAKERVASFFMALEMQRRTDDSHTLDLPLSRQDIADYLGLTIETTCRALSELKRQNIIATPSRRRIVIRDLAGLTAIAEGGGE</sequence>
<keyword evidence="7" id="KW-1185">Reference proteome</keyword>
<evidence type="ECO:0000256" key="3">
    <source>
        <dbReference type="ARBA" id="ARBA00023163"/>
    </source>
</evidence>
<dbReference type="InterPro" id="IPR012318">
    <property type="entry name" value="HTH_CRP"/>
</dbReference>